<dbReference type="AlphaFoldDB" id="A0A434AU76"/>
<dbReference type="OrthoDB" id="1110633at2"/>
<evidence type="ECO:0000313" key="2">
    <source>
        <dbReference type="Proteomes" id="UP000282985"/>
    </source>
</evidence>
<evidence type="ECO:0008006" key="3">
    <source>
        <dbReference type="Google" id="ProtNLM"/>
    </source>
</evidence>
<evidence type="ECO:0000313" key="1">
    <source>
        <dbReference type="EMBL" id="RUT77893.1"/>
    </source>
</evidence>
<keyword evidence="2" id="KW-1185">Reference proteome</keyword>
<comment type="caution">
    <text evidence="1">The sequence shown here is derived from an EMBL/GenBank/DDBJ whole genome shotgun (WGS) entry which is preliminary data.</text>
</comment>
<accession>A0A434AU76</accession>
<protein>
    <recommendedName>
        <fullName evidence="3">Bacterial surface antigen (D15) domain-containing protein</fullName>
    </recommendedName>
</protein>
<proteinExistence type="predicted"/>
<reference evidence="1 2" key="1">
    <citation type="submission" date="2018-11" db="EMBL/GenBank/DDBJ databases">
        <title>Parancylomarina longa gen. nov., sp. nov., isolated from sediments of southern Okinawa.</title>
        <authorList>
            <person name="Fu T."/>
        </authorList>
    </citation>
    <scope>NUCLEOTIDE SEQUENCE [LARGE SCALE GENOMIC DNA]</scope>
    <source>
        <strain evidence="1 2">T3-2 S1-C</strain>
    </source>
</reference>
<dbReference type="Proteomes" id="UP000282985">
    <property type="component" value="Unassembled WGS sequence"/>
</dbReference>
<sequence>MDTIIFLLDTVYEKRAVYPTEKKNFYQSLQRGAYKNKFTKELYKMFFVSPDKLNPTDTIKTERSETAFVIYQGKTIRKIDIRVLEPFGPSLTDTSRMANSWLEKTANKLHHTSKRGHLRKLLRISAGDKLDAYNLADNERIIRQLTYVRDAYFRVIPVPGSRKYVDLQLWVKDQFSWGANIAVGSRGSSEFELYSRNLYGIGHEFSNTVSYHSSEKQKFGYAGKYKINNIRRSYINATLNYANTYEQAVVGIDLEREFETYNTKYAGGFSLSRTMRSKEILDNDPILNEIPLDFNYGNIWFGRSFPMKSGNLFARRRFYLAGRIGSRKFFDRPPVAIDLNQFFHNHTMYLLGLSLSQIQYYKSNLIYNFGRTEDIPYGFMTQINIGYEKREFTHRRYLGLDFQKASYMRKSRSYIFNRLAIGGFFNSHRFEQGTLIAQTKFFSRIRQIGSLRFRNFGDLKYTLGIRRFPEEFIGLNNGNGIRGFSSKEVKGTQKLNLKLESVAFTPYTLAGFRFAFFSFTDLGIIGSNKRNILKGNYYYGLGLGVRLNNENLVFKTIQFRFAFYPRVPSDFSTTGYRLSGEERPKFNDFKVSQPDVIPFE</sequence>
<dbReference type="EMBL" id="RJJX01000014">
    <property type="protein sequence ID" value="RUT77893.1"/>
    <property type="molecule type" value="Genomic_DNA"/>
</dbReference>
<gene>
    <name evidence="1" type="ORF">DLK05_11175</name>
</gene>
<organism evidence="1 2">
    <name type="scientific">Ancylomarina longa</name>
    <dbReference type="NCBI Taxonomy" id="2487017"/>
    <lineage>
        <taxon>Bacteria</taxon>
        <taxon>Pseudomonadati</taxon>
        <taxon>Bacteroidota</taxon>
        <taxon>Bacteroidia</taxon>
        <taxon>Marinilabiliales</taxon>
        <taxon>Marinifilaceae</taxon>
        <taxon>Ancylomarina</taxon>
    </lineage>
</organism>
<dbReference type="RefSeq" id="WP_127344061.1">
    <property type="nucleotide sequence ID" value="NZ_RJJX01000014.1"/>
</dbReference>
<name>A0A434AU76_9BACT</name>